<keyword evidence="3" id="KW-1185">Reference proteome</keyword>
<dbReference type="AlphaFoldDB" id="A0A9N9LT43"/>
<dbReference type="OrthoDB" id="10652529at2759"/>
<feature type="region of interest" description="Disordered" evidence="1">
    <location>
        <begin position="107"/>
        <end position="128"/>
    </location>
</feature>
<gene>
    <name evidence="2" type="ORF">HYALB_00000739</name>
</gene>
<accession>A0A9N9LT43</accession>
<evidence type="ECO:0000256" key="1">
    <source>
        <dbReference type="SAM" id="MobiDB-lite"/>
    </source>
</evidence>
<evidence type="ECO:0000313" key="3">
    <source>
        <dbReference type="Proteomes" id="UP000701801"/>
    </source>
</evidence>
<protein>
    <submittedName>
        <fullName evidence="2">Uncharacterized protein</fullName>
    </submittedName>
</protein>
<sequence length="244" mass="27606">MEPELVRCAWRLHKAIQQNMPYSGKIDDSSRRLVTQITLSYDWPDFSKPIPHISNMDVEKDLKFLGDSIVAALQMSQTSTSRSFTVTVDSKKELKTGLSTKFYQARNSSKMQPSSLSTSNTGPKNTRIQPQLYTSRPELDARPQAAAQPKIPTRSAVLARAHQVELQIKVIMRSHISSSIITPIQLIRVLPITIMDKRMTIFHLRLREVWVDTHPFALASSALHYVLIEMESASCSKKEIEGIM</sequence>
<reference evidence="2" key="1">
    <citation type="submission" date="2021-07" db="EMBL/GenBank/DDBJ databases">
        <authorList>
            <person name="Durling M."/>
        </authorList>
    </citation>
    <scope>NUCLEOTIDE SEQUENCE</scope>
</reference>
<evidence type="ECO:0000313" key="2">
    <source>
        <dbReference type="EMBL" id="CAG8978067.1"/>
    </source>
</evidence>
<dbReference type="EMBL" id="CAJVRM010000240">
    <property type="protein sequence ID" value="CAG8978067.1"/>
    <property type="molecule type" value="Genomic_DNA"/>
</dbReference>
<organism evidence="2 3">
    <name type="scientific">Hymenoscyphus albidus</name>
    <dbReference type="NCBI Taxonomy" id="595503"/>
    <lineage>
        <taxon>Eukaryota</taxon>
        <taxon>Fungi</taxon>
        <taxon>Dikarya</taxon>
        <taxon>Ascomycota</taxon>
        <taxon>Pezizomycotina</taxon>
        <taxon>Leotiomycetes</taxon>
        <taxon>Helotiales</taxon>
        <taxon>Helotiaceae</taxon>
        <taxon>Hymenoscyphus</taxon>
    </lineage>
</organism>
<comment type="caution">
    <text evidence="2">The sequence shown here is derived from an EMBL/GenBank/DDBJ whole genome shotgun (WGS) entry which is preliminary data.</text>
</comment>
<name>A0A9N9LT43_9HELO</name>
<dbReference type="Proteomes" id="UP000701801">
    <property type="component" value="Unassembled WGS sequence"/>
</dbReference>
<proteinExistence type="predicted"/>